<dbReference type="SUPFAM" id="SSF51445">
    <property type="entry name" value="(Trans)glycosidases"/>
    <property type="match status" value="1"/>
</dbReference>
<proteinExistence type="inferred from homology"/>
<feature type="transmembrane region" description="Helical" evidence="2">
    <location>
        <begin position="60"/>
        <end position="82"/>
    </location>
</feature>
<dbReference type="AlphaFoldDB" id="A0A7R9JQ94"/>
<dbReference type="GO" id="GO:0016020">
    <property type="term" value="C:membrane"/>
    <property type="evidence" value="ECO:0007669"/>
    <property type="project" value="InterPro"/>
</dbReference>
<dbReference type="FunFam" id="3.20.20.80:FF:000024">
    <property type="entry name" value="Heparanase 2"/>
    <property type="match status" value="1"/>
</dbReference>
<dbReference type="Gene3D" id="3.20.20.80">
    <property type="entry name" value="Glycosidases"/>
    <property type="match status" value="1"/>
</dbReference>
<sequence length="624" mass="69914">MFAQHVKHFISTINNKRYEKNNSLRVLELKEDVEINSSTIIITHHSFTNKTKNENVKRSILLEWLIFLIGFVTILLMIGFAWDMLVAGDALKVKKVVINVSKLIHRTDKKFLSVALDSSLIRRGWIQDHSRSKKLLLLASHLSPGYLRVGGTAADCLIFNLMSDGRVEQDYTNLGQSYIRVDGGECAYEGNSCLQNRCQDFTMSVSDWDLINELAINTGLDLLFDLNVLLRDGNMWNSTNAKDLVDYSHERNYSVIWQLGNEPNAFPHAFNTSISGAQLADDFAALRSVIESHPASKEPMVVGPDVTAPRGLVTTPLTFLQEFLEAQSDSINAVTWHQYYLNGRIATLKDFIEPSIFNKLHKQILEVQQVMTKTNTSLPLWLSETSSAYGSGAPGLSDRFVAGFLWLDKLGMAARLGLKVVIRQSLYGGHYSLLDLDTLDPNPDWWVSVVYRSFVGTGVLDTPVLSNSIRVYCHCAPPHWPGAVTLFAINIDADSSAFLDVRALGLKDSSARVFSYVLTAEGNDLRSKTVLMNGKSLKLNPDGSLPPFRPKIVSPSKLVVAPLSMVFFVFPHVDAKMCQDIDSLRDHKWETPNAQQKLLKRTRQLDVEDQLDPHFFHLSQSTGK</sequence>
<keyword evidence="2" id="KW-0472">Membrane</keyword>
<dbReference type="PANTHER" id="PTHR46145">
    <property type="entry name" value="HEPARANASE"/>
    <property type="match status" value="1"/>
</dbReference>
<organism evidence="3">
    <name type="scientific">Timema genevievae</name>
    <name type="common">Walking stick</name>
    <dbReference type="NCBI Taxonomy" id="629358"/>
    <lineage>
        <taxon>Eukaryota</taxon>
        <taxon>Metazoa</taxon>
        <taxon>Ecdysozoa</taxon>
        <taxon>Arthropoda</taxon>
        <taxon>Hexapoda</taxon>
        <taxon>Insecta</taxon>
        <taxon>Pterygota</taxon>
        <taxon>Neoptera</taxon>
        <taxon>Polyneoptera</taxon>
        <taxon>Phasmatodea</taxon>
        <taxon>Timematodea</taxon>
        <taxon>Timematoidea</taxon>
        <taxon>Timematidae</taxon>
        <taxon>Timema</taxon>
    </lineage>
</organism>
<name>A0A7R9JQ94_TIMGE</name>
<gene>
    <name evidence="3" type="ORF">TGEB3V08_LOCUS1510</name>
</gene>
<comment type="similarity">
    <text evidence="1">Belongs to the glycosyl hydrolase 79 family.</text>
</comment>
<reference evidence="3" key="1">
    <citation type="submission" date="2020-11" db="EMBL/GenBank/DDBJ databases">
        <authorList>
            <person name="Tran Van P."/>
        </authorList>
    </citation>
    <scope>NUCLEOTIDE SEQUENCE</scope>
</reference>
<evidence type="ECO:0008006" key="4">
    <source>
        <dbReference type="Google" id="ProtNLM"/>
    </source>
</evidence>
<dbReference type="PANTHER" id="PTHR46145:SF4">
    <property type="entry name" value="HEPARANASE"/>
    <property type="match status" value="1"/>
</dbReference>
<dbReference type="GO" id="GO:0016798">
    <property type="term" value="F:hydrolase activity, acting on glycosyl bonds"/>
    <property type="evidence" value="ECO:0007669"/>
    <property type="project" value="InterPro"/>
</dbReference>
<dbReference type="EMBL" id="OE839460">
    <property type="protein sequence ID" value="CAD7587300.1"/>
    <property type="molecule type" value="Genomic_DNA"/>
</dbReference>
<protein>
    <recommendedName>
        <fullName evidence="4">Heparanase</fullName>
    </recommendedName>
</protein>
<dbReference type="InterPro" id="IPR005199">
    <property type="entry name" value="Glyco_hydro_79"/>
</dbReference>
<dbReference type="Pfam" id="PF03662">
    <property type="entry name" value="Glyco_hydro_79n"/>
    <property type="match status" value="1"/>
</dbReference>
<accession>A0A7R9JQ94</accession>
<dbReference type="GO" id="GO:0031012">
    <property type="term" value="C:extracellular matrix"/>
    <property type="evidence" value="ECO:0007669"/>
    <property type="project" value="TreeGrafter"/>
</dbReference>
<evidence type="ECO:0000256" key="2">
    <source>
        <dbReference type="SAM" id="Phobius"/>
    </source>
</evidence>
<keyword evidence="2" id="KW-1133">Transmembrane helix</keyword>
<dbReference type="GO" id="GO:0005615">
    <property type="term" value="C:extracellular space"/>
    <property type="evidence" value="ECO:0007669"/>
    <property type="project" value="TreeGrafter"/>
</dbReference>
<evidence type="ECO:0000313" key="3">
    <source>
        <dbReference type="EMBL" id="CAD7587300.1"/>
    </source>
</evidence>
<dbReference type="InterPro" id="IPR017853">
    <property type="entry name" value="GH"/>
</dbReference>
<evidence type="ECO:0000256" key="1">
    <source>
        <dbReference type="ARBA" id="ARBA00009800"/>
    </source>
</evidence>
<keyword evidence="2" id="KW-0812">Transmembrane</keyword>